<accession>A0A382V1I5</accession>
<proteinExistence type="predicted"/>
<gene>
    <name evidence="1" type="ORF">METZ01_LOCUS393206</name>
</gene>
<evidence type="ECO:0008006" key="2">
    <source>
        <dbReference type="Google" id="ProtNLM"/>
    </source>
</evidence>
<name>A0A382V1I5_9ZZZZ</name>
<sequence length="262" mass="29338">MSTVDQFESVFKAAAKTTYLHEAPSLGKVLLVTDLDDSQAALYLQTVRKFLGEILPENDTNWIVLHKNDYQSVKDLLEKVEQHQPDLLITYRNLRSEAWRWPYSLGEHLDVLTQVTTTPVLVLPHPDRDDSSGLLAKPPKKVMAVSGHLCGEGSLVQYAASFTPKGGKLLLSHIEDESTLNRYLEAIGKSPEIDPEVAKESILTRLLKDAKDFSEAARTGLEEANLGIEVKGAAKVGRRLEDYRRQIEEDHVDLLVMHAKED</sequence>
<organism evidence="1">
    <name type="scientific">marine metagenome</name>
    <dbReference type="NCBI Taxonomy" id="408172"/>
    <lineage>
        <taxon>unclassified sequences</taxon>
        <taxon>metagenomes</taxon>
        <taxon>ecological metagenomes</taxon>
    </lineage>
</organism>
<feature type="non-terminal residue" evidence="1">
    <location>
        <position position="262"/>
    </location>
</feature>
<dbReference type="EMBL" id="UINC01148458">
    <property type="protein sequence ID" value="SVD40352.1"/>
    <property type="molecule type" value="Genomic_DNA"/>
</dbReference>
<protein>
    <recommendedName>
        <fullName evidence="2">UspA domain-containing protein</fullName>
    </recommendedName>
</protein>
<dbReference type="AlphaFoldDB" id="A0A382V1I5"/>
<dbReference type="Gene3D" id="3.40.50.12370">
    <property type="match status" value="1"/>
</dbReference>
<reference evidence="1" key="1">
    <citation type="submission" date="2018-05" db="EMBL/GenBank/DDBJ databases">
        <authorList>
            <person name="Lanie J.A."/>
            <person name="Ng W.-L."/>
            <person name="Kazmierczak K.M."/>
            <person name="Andrzejewski T.M."/>
            <person name="Davidsen T.M."/>
            <person name="Wayne K.J."/>
            <person name="Tettelin H."/>
            <person name="Glass J.I."/>
            <person name="Rusch D."/>
            <person name="Podicherti R."/>
            <person name="Tsui H.-C.T."/>
            <person name="Winkler M.E."/>
        </authorList>
    </citation>
    <scope>NUCLEOTIDE SEQUENCE</scope>
</reference>
<evidence type="ECO:0000313" key="1">
    <source>
        <dbReference type="EMBL" id="SVD40352.1"/>
    </source>
</evidence>